<dbReference type="PANTHER" id="PTHR46579:SF1">
    <property type="entry name" value="F5_8 TYPE C DOMAIN-CONTAINING PROTEIN"/>
    <property type="match status" value="1"/>
</dbReference>
<comment type="caution">
    <text evidence="1">The sequence shown here is derived from an EMBL/GenBank/DDBJ whole genome shotgun (WGS) entry which is preliminary data.</text>
</comment>
<protein>
    <submittedName>
        <fullName evidence="1">NAD(P)H-quinone oxidoreductase subunit J, chloroplastic</fullName>
    </submittedName>
</protein>
<sequence>MLSDETVRRELRWEDDSESDVISGQLYKSLLRRGVVRKERDLTIQFNTDGVEAFKSSSVQMWPIQVCVNELPFKFRKENIILCGLWYDYCKPNMNTFLAPFIEELNSLRQVGFKVNPNDPHFIKVHTLLSSVDSMARAPLQNIQYVRGESSCSFCLHPGEDVAVGEGSARCFLGDIYPLRTNAQHLRDVNRVQADPTLKHVNGVKGPSALLLLDGFDIANSFVPDYLHCVLLGVVKTMVDKCWLATSNHGKPYYLGNDAKINQIDSFMLQIFPPSEITRLPRSLHRRKLWRGHEWKNFLLYHSLPCLKAVGFPEKYLNHWFLLVFGMSCFLNDYISEDSYVKGKKSLREYVLTLQDVYETPTLNKFNTHLLLHVPKSVKHYRALWASSTFSFES</sequence>
<evidence type="ECO:0000313" key="2">
    <source>
        <dbReference type="Proteomes" id="UP001219518"/>
    </source>
</evidence>
<keyword evidence="2" id="KW-1185">Reference proteome</keyword>
<gene>
    <name evidence="1" type="ORF">KUF71_009484</name>
</gene>
<dbReference type="EMBL" id="JAHWGI010000990">
    <property type="protein sequence ID" value="KAK3920197.1"/>
    <property type="molecule type" value="Genomic_DNA"/>
</dbReference>
<reference evidence="1" key="1">
    <citation type="submission" date="2021-07" db="EMBL/GenBank/DDBJ databases">
        <authorList>
            <person name="Catto M.A."/>
            <person name="Jacobson A."/>
            <person name="Kennedy G."/>
            <person name="Labadie P."/>
            <person name="Hunt B.G."/>
            <person name="Srinivasan R."/>
        </authorList>
    </citation>
    <scope>NUCLEOTIDE SEQUENCE</scope>
    <source>
        <strain evidence="1">PL_HMW_Pooled</strain>
        <tissue evidence="1">Head</tissue>
    </source>
</reference>
<name>A0AAE1LJC6_9NEOP</name>
<dbReference type="Proteomes" id="UP001219518">
    <property type="component" value="Unassembled WGS sequence"/>
</dbReference>
<dbReference type="AlphaFoldDB" id="A0AAE1LJC6"/>
<dbReference type="PANTHER" id="PTHR46579">
    <property type="entry name" value="F5/8 TYPE C DOMAIN-CONTAINING PROTEIN-RELATED"/>
    <property type="match status" value="1"/>
</dbReference>
<dbReference type="Pfam" id="PF02992">
    <property type="entry name" value="Transposase_21"/>
    <property type="match status" value="1"/>
</dbReference>
<organism evidence="1 2">
    <name type="scientific">Frankliniella fusca</name>
    <dbReference type="NCBI Taxonomy" id="407009"/>
    <lineage>
        <taxon>Eukaryota</taxon>
        <taxon>Metazoa</taxon>
        <taxon>Ecdysozoa</taxon>
        <taxon>Arthropoda</taxon>
        <taxon>Hexapoda</taxon>
        <taxon>Insecta</taxon>
        <taxon>Pterygota</taxon>
        <taxon>Neoptera</taxon>
        <taxon>Paraneoptera</taxon>
        <taxon>Thysanoptera</taxon>
        <taxon>Terebrantia</taxon>
        <taxon>Thripoidea</taxon>
        <taxon>Thripidae</taxon>
        <taxon>Frankliniella</taxon>
    </lineage>
</organism>
<accession>A0AAE1LJC6</accession>
<evidence type="ECO:0000313" key="1">
    <source>
        <dbReference type="EMBL" id="KAK3920197.1"/>
    </source>
</evidence>
<dbReference type="InterPro" id="IPR004242">
    <property type="entry name" value="Transposase_21"/>
</dbReference>
<proteinExistence type="predicted"/>
<reference evidence="1" key="2">
    <citation type="journal article" date="2023" name="BMC Genomics">
        <title>Pest status, molecular evolution, and epigenetic factors derived from the genome assembly of Frankliniella fusca, a thysanopteran phytovirus vector.</title>
        <authorList>
            <person name="Catto M.A."/>
            <person name="Labadie P.E."/>
            <person name="Jacobson A.L."/>
            <person name="Kennedy G.G."/>
            <person name="Srinivasan R."/>
            <person name="Hunt B.G."/>
        </authorList>
    </citation>
    <scope>NUCLEOTIDE SEQUENCE</scope>
    <source>
        <strain evidence="1">PL_HMW_Pooled</strain>
    </source>
</reference>